<protein>
    <recommendedName>
        <fullName evidence="2">Transglutaminase-like domain-containing protein</fullName>
    </recommendedName>
</protein>
<feature type="compositionally biased region" description="Low complexity" evidence="1">
    <location>
        <begin position="159"/>
        <end position="182"/>
    </location>
</feature>
<dbReference type="InterPro" id="IPR002931">
    <property type="entry name" value="Transglutaminase-like"/>
</dbReference>
<feature type="compositionally biased region" description="Basic and acidic residues" evidence="1">
    <location>
        <begin position="80"/>
        <end position="90"/>
    </location>
</feature>
<sequence length="709" mass="76164">MAEEPQPTSIAQRIAALKLQNAGGGIPIQQSQGYSKPTNGSSQAVSRPRPPPPPRPNVPARPDRSQASSVPPGHDSGPSSDRHVGNEPDGGRPNGSSMNGTTARPRPPLPTRTSTQSSQAPALPSRTSSGPSPALPPRRPSEAPSQKEFALTRRASNESISSIATARSSTSAISNATSYTSAGGERYKIRAPDYDPSSLPALPPKRTKEEKEAAEKKYNGGRPLRHSKSTPRIAQIQEGTTPPPMPARQPGIPPPVPTEPPPLPVRSATQTRMETPAPSTRAELAPPPRARVSALSMGFGNKDTNTAPPVPTTKQGLHADSSTANPPPIPASSKPDLAALKASKPRFNASATAPPMKPTNSCLHCRDFSGPDAHAARFPRQSIPSHDVGWLAHQLTSPFPSLTDKARAIFTWLHHNVAYDTQAFFSNNLKGSTPQSTLQSGLAVCEGYAGLFAALAMKVGMESFVLSGASKGFGYTPLQPGQPIPPFASTHAWNVVKIDNGEWKLVDSCWGAGNVTSQTYEKAFKPDWFTMSNDLFGLSHYPQDRNQQYRTDDRSLSWEEYSMANKDGTGATVFGNATEEGLAKTSFRPSDGKINLAQQGPTVRFSFQKICPHWDPIRNGPGAPYLFVLLIDAQEKKAENNLPPFNTNGEVWWCDVPTHHLGHSGQKVMLIGLTQFDGRDGRGLTVDEYMRRKGRAGWASTGIASWEIA</sequence>
<accession>A0A6A6FSU2</accession>
<dbReference type="Pfam" id="PF01841">
    <property type="entry name" value="Transglut_core"/>
    <property type="match status" value="1"/>
</dbReference>
<evidence type="ECO:0000313" key="3">
    <source>
        <dbReference type="EMBL" id="KAF2216364.1"/>
    </source>
</evidence>
<feature type="region of interest" description="Disordered" evidence="1">
    <location>
        <begin position="22"/>
        <end position="335"/>
    </location>
</feature>
<gene>
    <name evidence="3" type="ORF">CERZMDRAFT_33483</name>
</gene>
<feature type="compositionally biased region" description="Polar residues" evidence="1">
    <location>
        <begin position="302"/>
        <end position="324"/>
    </location>
</feature>
<dbReference type="AlphaFoldDB" id="A0A6A6FSU2"/>
<feature type="domain" description="Transglutaminase-like" evidence="2">
    <location>
        <begin position="391"/>
        <end position="507"/>
    </location>
</feature>
<dbReference type="InterPro" id="IPR052557">
    <property type="entry name" value="CAP/Cytokinesis_protein"/>
</dbReference>
<evidence type="ECO:0000259" key="2">
    <source>
        <dbReference type="Pfam" id="PF01841"/>
    </source>
</evidence>
<reference evidence="3" key="1">
    <citation type="journal article" date="2020" name="Stud. Mycol.">
        <title>101 Dothideomycetes genomes: a test case for predicting lifestyles and emergence of pathogens.</title>
        <authorList>
            <person name="Haridas S."/>
            <person name="Albert R."/>
            <person name="Binder M."/>
            <person name="Bloem J."/>
            <person name="Labutti K."/>
            <person name="Salamov A."/>
            <person name="Andreopoulos B."/>
            <person name="Baker S."/>
            <person name="Barry K."/>
            <person name="Bills G."/>
            <person name="Bluhm B."/>
            <person name="Cannon C."/>
            <person name="Castanera R."/>
            <person name="Culley D."/>
            <person name="Daum C."/>
            <person name="Ezra D."/>
            <person name="Gonzalez J."/>
            <person name="Henrissat B."/>
            <person name="Kuo A."/>
            <person name="Liang C."/>
            <person name="Lipzen A."/>
            <person name="Lutzoni F."/>
            <person name="Magnuson J."/>
            <person name="Mondo S."/>
            <person name="Nolan M."/>
            <person name="Ohm R."/>
            <person name="Pangilinan J."/>
            <person name="Park H.-J."/>
            <person name="Ramirez L."/>
            <person name="Alfaro M."/>
            <person name="Sun H."/>
            <person name="Tritt A."/>
            <person name="Yoshinaga Y."/>
            <person name="Zwiers L.-H."/>
            <person name="Turgeon B."/>
            <person name="Goodwin S."/>
            <person name="Spatafora J."/>
            <person name="Crous P."/>
            <person name="Grigoriev I."/>
        </authorList>
    </citation>
    <scope>NUCLEOTIDE SEQUENCE</scope>
    <source>
        <strain evidence="3">SCOH1-5</strain>
    </source>
</reference>
<evidence type="ECO:0000256" key="1">
    <source>
        <dbReference type="SAM" id="MobiDB-lite"/>
    </source>
</evidence>
<feature type="compositionally biased region" description="Basic and acidic residues" evidence="1">
    <location>
        <begin position="206"/>
        <end position="218"/>
    </location>
</feature>
<keyword evidence="4" id="KW-1185">Reference proteome</keyword>
<proteinExistence type="predicted"/>
<dbReference type="InterPro" id="IPR038765">
    <property type="entry name" value="Papain-like_cys_pep_sf"/>
</dbReference>
<name>A0A6A6FSU2_9PEZI</name>
<dbReference type="Proteomes" id="UP000799539">
    <property type="component" value="Unassembled WGS sequence"/>
</dbReference>
<dbReference type="SUPFAM" id="SSF54001">
    <property type="entry name" value="Cysteine proteinases"/>
    <property type="match status" value="1"/>
</dbReference>
<dbReference type="EMBL" id="ML992664">
    <property type="protein sequence ID" value="KAF2216364.1"/>
    <property type="molecule type" value="Genomic_DNA"/>
</dbReference>
<feature type="compositionally biased region" description="Pro residues" evidence="1">
    <location>
        <begin position="48"/>
        <end position="59"/>
    </location>
</feature>
<dbReference type="PANTHER" id="PTHR46333:SF5">
    <property type="entry name" value="TRANSGLUTAMINASE-LIKE DOMAIN-CONTAINING PROTEIN"/>
    <property type="match status" value="1"/>
</dbReference>
<dbReference type="Gene3D" id="3.10.620.30">
    <property type="match status" value="1"/>
</dbReference>
<organism evidence="3 4">
    <name type="scientific">Cercospora zeae-maydis SCOH1-5</name>
    <dbReference type="NCBI Taxonomy" id="717836"/>
    <lineage>
        <taxon>Eukaryota</taxon>
        <taxon>Fungi</taxon>
        <taxon>Dikarya</taxon>
        <taxon>Ascomycota</taxon>
        <taxon>Pezizomycotina</taxon>
        <taxon>Dothideomycetes</taxon>
        <taxon>Dothideomycetidae</taxon>
        <taxon>Mycosphaerellales</taxon>
        <taxon>Mycosphaerellaceae</taxon>
        <taxon>Cercospora</taxon>
    </lineage>
</organism>
<dbReference type="GO" id="GO:0005737">
    <property type="term" value="C:cytoplasm"/>
    <property type="evidence" value="ECO:0007669"/>
    <property type="project" value="TreeGrafter"/>
</dbReference>
<feature type="compositionally biased region" description="Pro residues" evidence="1">
    <location>
        <begin position="241"/>
        <end position="264"/>
    </location>
</feature>
<dbReference type="OrthoDB" id="6129702at2759"/>
<feature type="compositionally biased region" description="Polar residues" evidence="1">
    <location>
        <begin position="28"/>
        <end position="45"/>
    </location>
</feature>
<dbReference type="PANTHER" id="PTHR46333">
    <property type="entry name" value="CYTOKINESIS PROTEIN 3"/>
    <property type="match status" value="1"/>
</dbReference>
<evidence type="ECO:0000313" key="4">
    <source>
        <dbReference type="Proteomes" id="UP000799539"/>
    </source>
</evidence>